<organism evidence="1">
    <name type="scientific">marine sediment metagenome</name>
    <dbReference type="NCBI Taxonomy" id="412755"/>
    <lineage>
        <taxon>unclassified sequences</taxon>
        <taxon>metagenomes</taxon>
        <taxon>ecological metagenomes</taxon>
    </lineage>
</organism>
<gene>
    <name evidence="1" type="ORF">S03H2_25417</name>
</gene>
<feature type="non-terminal residue" evidence="1">
    <location>
        <position position="109"/>
    </location>
</feature>
<proteinExistence type="predicted"/>
<name>X1EJ17_9ZZZZ</name>
<sequence>MRTKQKFSPQYIDTLAECITGGSGFSSAPPIGIYRTGYEIVKFFRSLGYDINSLEGSRVPFTQDLLNQINHEENGFEQIVRITQRLLDPRDYVGREDKLENVVNHLNKY</sequence>
<dbReference type="AlphaFoldDB" id="X1EJ17"/>
<comment type="caution">
    <text evidence="1">The sequence shown here is derived from an EMBL/GenBank/DDBJ whole genome shotgun (WGS) entry which is preliminary data.</text>
</comment>
<accession>X1EJ17</accession>
<protein>
    <submittedName>
        <fullName evidence="1">Uncharacterized protein</fullName>
    </submittedName>
</protein>
<evidence type="ECO:0000313" key="1">
    <source>
        <dbReference type="EMBL" id="GAH32582.1"/>
    </source>
</evidence>
<dbReference type="EMBL" id="BARU01014383">
    <property type="protein sequence ID" value="GAH32582.1"/>
    <property type="molecule type" value="Genomic_DNA"/>
</dbReference>
<reference evidence="1" key="1">
    <citation type="journal article" date="2014" name="Front. Microbiol.">
        <title>High frequency of phylogenetically diverse reductive dehalogenase-homologous genes in deep subseafloor sedimentary metagenomes.</title>
        <authorList>
            <person name="Kawai M."/>
            <person name="Futagami T."/>
            <person name="Toyoda A."/>
            <person name="Takaki Y."/>
            <person name="Nishi S."/>
            <person name="Hori S."/>
            <person name="Arai W."/>
            <person name="Tsubouchi T."/>
            <person name="Morono Y."/>
            <person name="Uchiyama I."/>
            <person name="Ito T."/>
            <person name="Fujiyama A."/>
            <person name="Inagaki F."/>
            <person name="Takami H."/>
        </authorList>
    </citation>
    <scope>NUCLEOTIDE SEQUENCE</scope>
    <source>
        <strain evidence="1">Expedition CK06-06</strain>
    </source>
</reference>